<feature type="region of interest" description="Disordered" evidence="1">
    <location>
        <begin position="59"/>
        <end position="87"/>
    </location>
</feature>
<protein>
    <submittedName>
        <fullName evidence="3">Clr5 domain-containing protein</fullName>
    </submittedName>
</protein>
<evidence type="ECO:0000313" key="3">
    <source>
        <dbReference type="EMBL" id="KAK1759864.1"/>
    </source>
</evidence>
<name>A0AAJ0BKC4_9PEZI</name>
<evidence type="ECO:0000256" key="1">
    <source>
        <dbReference type="SAM" id="MobiDB-lite"/>
    </source>
</evidence>
<feature type="domain" description="Clr5" evidence="2">
    <location>
        <begin position="89"/>
        <end position="139"/>
    </location>
</feature>
<accession>A0AAJ0BKC4</accession>
<dbReference type="AlphaFoldDB" id="A0AAJ0BKC4"/>
<reference evidence="3" key="1">
    <citation type="submission" date="2023-06" db="EMBL/GenBank/DDBJ databases">
        <title>Genome-scale phylogeny and comparative genomics of the fungal order Sordariales.</title>
        <authorList>
            <consortium name="Lawrence Berkeley National Laboratory"/>
            <person name="Hensen N."/>
            <person name="Bonometti L."/>
            <person name="Westerberg I."/>
            <person name="Brannstrom I.O."/>
            <person name="Guillou S."/>
            <person name="Cros-Aarteil S."/>
            <person name="Calhoun S."/>
            <person name="Haridas S."/>
            <person name="Kuo A."/>
            <person name="Mondo S."/>
            <person name="Pangilinan J."/>
            <person name="Riley R."/>
            <person name="Labutti K."/>
            <person name="Andreopoulos B."/>
            <person name="Lipzen A."/>
            <person name="Chen C."/>
            <person name="Yanf M."/>
            <person name="Daum C."/>
            <person name="Ng V."/>
            <person name="Clum A."/>
            <person name="Steindorff A."/>
            <person name="Ohm R."/>
            <person name="Martin F."/>
            <person name="Silar P."/>
            <person name="Natvig D."/>
            <person name="Lalanne C."/>
            <person name="Gautier V."/>
            <person name="Ament-Velasquez S.L."/>
            <person name="Kruys A."/>
            <person name="Hutchinson M.I."/>
            <person name="Powell A.J."/>
            <person name="Barry K."/>
            <person name="Miller A.N."/>
            <person name="Grigoriev I.V."/>
            <person name="Debuchy R."/>
            <person name="Gladieux P."/>
            <person name="Thoren M.H."/>
            <person name="Johannesson H."/>
        </authorList>
    </citation>
    <scope>NUCLEOTIDE SEQUENCE</scope>
    <source>
        <strain evidence="3">PSN4</strain>
    </source>
</reference>
<dbReference type="PANTHER" id="PTHR38788">
    <property type="entry name" value="CLR5 DOMAIN-CONTAINING PROTEIN"/>
    <property type="match status" value="1"/>
</dbReference>
<dbReference type="PANTHER" id="PTHR38788:SF3">
    <property type="entry name" value="CLR5 DOMAIN-CONTAINING PROTEIN"/>
    <property type="match status" value="1"/>
</dbReference>
<organism evidence="3 4">
    <name type="scientific">Echria macrotheca</name>
    <dbReference type="NCBI Taxonomy" id="438768"/>
    <lineage>
        <taxon>Eukaryota</taxon>
        <taxon>Fungi</taxon>
        <taxon>Dikarya</taxon>
        <taxon>Ascomycota</taxon>
        <taxon>Pezizomycotina</taxon>
        <taxon>Sordariomycetes</taxon>
        <taxon>Sordariomycetidae</taxon>
        <taxon>Sordariales</taxon>
        <taxon>Schizotheciaceae</taxon>
        <taxon>Echria</taxon>
    </lineage>
</organism>
<dbReference type="EMBL" id="MU839828">
    <property type="protein sequence ID" value="KAK1759864.1"/>
    <property type="molecule type" value="Genomic_DNA"/>
</dbReference>
<evidence type="ECO:0000259" key="2">
    <source>
        <dbReference type="Pfam" id="PF14420"/>
    </source>
</evidence>
<sequence length="397" mass="45021">MDSESLPAGDGGIDSRILILSHGPQFQVEPCTITNQHSLSPVPHDTSTLVLNHQEDGRTDNRLTLAGPAESSFDVYPDTHTSTPYQRGDWESNRATIQNLYLDLNLPLSDVIEIMRNNHCFFATPRMYKRQFTKWGWKKYKADRPAKRTCIRSENERSRLKSSLTLHVQLVDDPLTQHTLCIARDLPSYLGACWVDIEIRDGVFIFMDNFMRPDLQPAHLTASGLFLAGIHNFIHRCPYAGRLHLERSFALIEKILKPCNPNTLIFLNFFVPMALVSYRDTTTASNTGSPGRLAFHMYLKFVAQLASIRLGSHHPMTSVPAALHLVLTGSADPRDHILSFMSRNMPYIGNRVFRVIVSRPNGVEGTDAWYWARSLWIGLTHTLWPSERRLSPSQSNV</sequence>
<keyword evidence="4" id="KW-1185">Reference proteome</keyword>
<comment type="caution">
    <text evidence="3">The sequence shown here is derived from an EMBL/GenBank/DDBJ whole genome shotgun (WGS) entry which is preliminary data.</text>
</comment>
<dbReference type="Pfam" id="PF14420">
    <property type="entry name" value="Clr5"/>
    <property type="match status" value="1"/>
</dbReference>
<evidence type="ECO:0000313" key="4">
    <source>
        <dbReference type="Proteomes" id="UP001239445"/>
    </source>
</evidence>
<proteinExistence type="predicted"/>
<gene>
    <name evidence="3" type="ORF">QBC47DRAFT_116980</name>
</gene>
<dbReference type="Proteomes" id="UP001239445">
    <property type="component" value="Unassembled WGS sequence"/>
</dbReference>
<dbReference type="InterPro" id="IPR025676">
    <property type="entry name" value="Clr5_dom"/>
</dbReference>